<dbReference type="InterPro" id="IPR032675">
    <property type="entry name" value="LRR_dom_sf"/>
</dbReference>
<keyword evidence="2" id="KW-0833">Ubl conjugation pathway</keyword>
<organism evidence="8 9">
    <name type="scientific">Vombatus ursinus</name>
    <name type="common">Common wombat</name>
    <dbReference type="NCBI Taxonomy" id="29139"/>
    <lineage>
        <taxon>Eukaryota</taxon>
        <taxon>Metazoa</taxon>
        <taxon>Chordata</taxon>
        <taxon>Craniata</taxon>
        <taxon>Vertebrata</taxon>
        <taxon>Euteleostomi</taxon>
        <taxon>Mammalia</taxon>
        <taxon>Metatheria</taxon>
        <taxon>Diprotodontia</taxon>
        <taxon>Vombatidae</taxon>
        <taxon>Vombatus</taxon>
    </lineage>
</organism>
<evidence type="ECO:0000256" key="4">
    <source>
        <dbReference type="ARBA" id="ARBA00070268"/>
    </source>
</evidence>
<dbReference type="GeneTree" id="ENSGT00420000029943"/>
<keyword evidence="9" id="KW-1185">Reference proteome</keyword>
<protein>
    <recommendedName>
        <fullName evidence="4">F-box/LRR-repeat protein 8</fullName>
    </recommendedName>
    <alternativeName>
        <fullName evidence="5">F-box and leucine-rich repeat protein 8</fullName>
    </alternativeName>
</protein>
<comment type="subunit">
    <text evidence="3">Directly interacts with SKP1 and CUL1.</text>
</comment>
<feature type="region of interest" description="Disordered" evidence="6">
    <location>
        <begin position="1"/>
        <end position="30"/>
    </location>
</feature>
<dbReference type="FunFam" id="1.20.1280.50:FF:000005">
    <property type="entry name" value="F-box/LRR-repeat protein 3 isoform X1"/>
    <property type="match status" value="1"/>
</dbReference>
<dbReference type="Gene3D" id="1.20.1280.50">
    <property type="match status" value="1"/>
</dbReference>
<dbReference type="OrthoDB" id="3219396at2759"/>
<evidence type="ECO:0000313" key="9">
    <source>
        <dbReference type="Proteomes" id="UP000314987"/>
    </source>
</evidence>
<evidence type="ECO:0000259" key="7">
    <source>
        <dbReference type="PROSITE" id="PS50181"/>
    </source>
</evidence>
<dbReference type="Ensembl" id="ENSVURT00010032295.1">
    <property type="protein sequence ID" value="ENSVURP00010028339.1"/>
    <property type="gene ID" value="ENSVURG00010021684.1"/>
</dbReference>
<dbReference type="GeneID" id="114031879"/>
<dbReference type="SUPFAM" id="SSF81383">
    <property type="entry name" value="F-box domain"/>
    <property type="match status" value="1"/>
</dbReference>
<dbReference type="Proteomes" id="UP000314987">
    <property type="component" value="Unassembled WGS sequence"/>
</dbReference>
<dbReference type="Gene3D" id="3.80.10.10">
    <property type="entry name" value="Ribonuclease Inhibitor"/>
    <property type="match status" value="1"/>
</dbReference>
<dbReference type="CTD" id="55336"/>
<gene>
    <name evidence="8" type="primary">FBXL8</name>
</gene>
<dbReference type="PROSITE" id="PS50181">
    <property type="entry name" value="FBOX"/>
    <property type="match status" value="1"/>
</dbReference>
<feature type="compositionally biased region" description="Polar residues" evidence="6">
    <location>
        <begin position="1"/>
        <end position="11"/>
    </location>
</feature>
<evidence type="ECO:0000256" key="1">
    <source>
        <dbReference type="ARBA" id="ARBA00003437"/>
    </source>
</evidence>
<dbReference type="RefSeq" id="XP_027702874.1">
    <property type="nucleotide sequence ID" value="XM_027847073.1"/>
</dbReference>
<dbReference type="Pfam" id="PF12937">
    <property type="entry name" value="F-box-like"/>
    <property type="match status" value="1"/>
</dbReference>
<dbReference type="PANTHER" id="PTHR20872">
    <property type="match status" value="1"/>
</dbReference>
<feature type="domain" description="F-box" evidence="7">
    <location>
        <begin position="62"/>
        <end position="108"/>
    </location>
</feature>
<evidence type="ECO:0000256" key="2">
    <source>
        <dbReference type="ARBA" id="ARBA00022786"/>
    </source>
</evidence>
<evidence type="ECO:0000256" key="3">
    <source>
        <dbReference type="ARBA" id="ARBA00062469"/>
    </source>
</evidence>
<name>A0A4X2LSI6_VOMUR</name>
<dbReference type="AlphaFoldDB" id="A0A4X2LSI6"/>
<dbReference type="InterPro" id="IPR036047">
    <property type="entry name" value="F-box-like_dom_sf"/>
</dbReference>
<reference evidence="8" key="2">
    <citation type="submission" date="2025-08" db="UniProtKB">
        <authorList>
            <consortium name="Ensembl"/>
        </authorList>
    </citation>
    <scope>IDENTIFICATION</scope>
</reference>
<dbReference type="InterPro" id="IPR001810">
    <property type="entry name" value="F-box_dom"/>
</dbReference>
<dbReference type="SMART" id="SM00256">
    <property type="entry name" value="FBOX"/>
    <property type="match status" value="1"/>
</dbReference>
<dbReference type="PANTHER" id="PTHR20872:SF1">
    <property type="entry name" value="F-BOX DOMAIN-CONTAINING PROTEIN"/>
    <property type="match status" value="1"/>
</dbReference>
<accession>A0A4X2LSI6</accession>
<dbReference type="FunFam" id="3.80.10.10:FF:000260">
    <property type="entry name" value="F-box/LRR-repeat protein 8"/>
    <property type="match status" value="1"/>
</dbReference>
<reference evidence="8" key="3">
    <citation type="submission" date="2025-09" db="UniProtKB">
        <authorList>
            <consortium name="Ensembl"/>
        </authorList>
    </citation>
    <scope>IDENTIFICATION</scope>
</reference>
<comment type="function">
    <text evidence="1">Substrate-recognition component of the SCF (SKP1-CUL1-F-box protein)-type E3 ubiquitin ligase complex.</text>
</comment>
<sequence length="437" mass="48404">MSQPSLSQSSRPWKFRDPSNPFSSRSEDRALGQVSITRPAPVTLQKNRQTGIFWSSTIFPMAEPWKYLPEELLSLIFRYLPLRDRYSVSQVCQAWATAVNSSSVWYITDISCELEADAAALNSLSPCLGQIRHLGLEFDPSKEGSRRAATELLTALAQQGPGLQGLRIVCRGENPLFYSGQDILNGLLQVCTARPLGPCALQQLDLRSMPFTLDDGLVLQVARNCPELRGLFLNNRTLVCNVRPETVRTILAACPHLCALGLYYASLSTQVLATLAEKGRPPFQHLAVFCARLDKYAEDIPDDAWIAARRRHPGLAVDLELDHTVPDERVTLVLQPTIPVTTLRLNTFGEVAEAVRLAGRHYATTLTALVVRATASAALNSALEELARGCGHLREVHCYCVVTPAVVSAFLTHCPCLRSYTLKVTREPHPWRPKIVR</sequence>
<dbReference type="SUPFAM" id="SSF52047">
    <property type="entry name" value="RNI-like"/>
    <property type="match status" value="1"/>
</dbReference>
<evidence type="ECO:0000256" key="5">
    <source>
        <dbReference type="ARBA" id="ARBA00077971"/>
    </source>
</evidence>
<evidence type="ECO:0000256" key="6">
    <source>
        <dbReference type="SAM" id="MobiDB-lite"/>
    </source>
</evidence>
<reference evidence="9" key="1">
    <citation type="submission" date="2018-12" db="EMBL/GenBank/DDBJ databases">
        <authorList>
            <person name="Yazar S."/>
        </authorList>
    </citation>
    <scope>NUCLEOTIDE SEQUENCE [LARGE SCALE GENOMIC DNA]</scope>
</reference>
<proteinExistence type="predicted"/>
<evidence type="ECO:0000313" key="8">
    <source>
        <dbReference type="Ensembl" id="ENSVURP00010028339.1"/>
    </source>
</evidence>
<dbReference type="STRING" id="29139.ENSVURP00010028339"/>
<dbReference type="OMA" id="SCDCERE"/>